<evidence type="ECO:0000259" key="2">
    <source>
        <dbReference type="Pfam" id="PF00144"/>
    </source>
</evidence>
<dbReference type="InterPro" id="IPR050491">
    <property type="entry name" value="AmpC-like"/>
</dbReference>
<dbReference type="InterPro" id="IPR001466">
    <property type="entry name" value="Beta-lactam-related"/>
</dbReference>
<sequence>MPLVAGIAVLLTFATACAGQSPSTPSLDPATVRQLDGAIDDARRTASIPGAIVGLWGPQGQYVRAFGVSDKTTGAAMNADFYSRIGSETKTFTVTALLQLADQARVHLDDPIAKYVDSVPAGDRITLRQLARMQSGLSNYTNTQAFRQAYLADPHRHFSPQELLGYAFAQPPECLPGEAFHYSNTNTVLLGLVVEKVSGQSLPDYLREHVITPLGLSHTSFPTTNGFPEPHAQGYTTLTSNGAEATATDWDPSWAWAAGAMISTLDDLHVWTIAAATGKLLSPAMQRQRLETVDEPGVPVRIRYGLGIGNFAGWIGHDGTLPGYETVAVYLPDKQLTLVILTNTNIDYRGEAASMTLAAAVTKIVSPDHRYALSP</sequence>
<dbReference type="Proteomes" id="UP000036334">
    <property type="component" value="Unassembled WGS sequence"/>
</dbReference>
<dbReference type="PANTHER" id="PTHR46825">
    <property type="entry name" value="D-ALANYL-D-ALANINE-CARBOXYPEPTIDASE/ENDOPEPTIDASE AMPH"/>
    <property type="match status" value="1"/>
</dbReference>
<dbReference type="PATRIC" id="fig|29311.18.peg.676"/>
<dbReference type="RefSeq" id="WP_047315120.1">
    <property type="nucleotide sequence ID" value="NZ_LDPQ01000010.1"/>
</dbReference>
<feature type="domain" description="Beta-lactamase-related" evidence="2">
    <location>
        <begin position="36"/>
        <end position="347"/>
    </location>
</feature>
<organism evidence="3 4">
    <name type="scientific">Mycobacterium haemophilum</name>
    <dbReference type="NCBI Taxonomy" id="29311"/>
    <lineage>
        <taxon>Bacteria</taxon>
        <taxon>Bacillati</taxon>
        <taxon>Actinomycetota</taxon>
        <taxon>Actinomycetes</taxon>
        <taxon>Mycobacteriales</taxon>
        <taxon>Mycobacteriaceae</taxon>
        <taxon>Mycobacterium</taxon>
    </lineage>
</organism>
<protein>
    <submittedName>
        <fullName evidence="3">Beta-lactamase</fullName>
    </submittedName>
</protein>
<reference evidence="3 4" key="1">
    <citation type="submission" date="2015-05" db="EMBL/GenBank/DDBJ databases">
        <title>Genome sequence of Mycobacterium haemophilum.</title>
        <authorList>
            <person name="Greninger A.L."/>
            <person name="Cunningham G."/>
            <person name="Miller S."/>
        </authorList>
    </citation>
    <scope>NUCLEOTIDE SEQUENCE [LARGE SCALE GENOMIC DNA]</scope>
    <source>
        <strain evidence="4">UC1</strain>
    </source>
</reference>
<comment type="caution">
    <text evidence="3">The sequence shown here is derived from an EMBL/GenBank/DDBJ whole genome shotgun (WGS) entry which is preliminary data.</text>
</comment>
<gene>
    <name evidence="3" type="ORF">ABH38_07825</name>
</gene>
<dbReference type="STRING" id="1202450.B586_09470"/>
<feature type="signal peptide" evidence="1">
    <location>
        <begin position="1"/>
        <end position="18"/>
    </location>
</feature>
<dbReference type="PANTHER" id="PTHR46825:SF7">
    <property type="entry name" value="D-ALANYL-D-ALANINE CARBOXYPEPTIDASE"/>
    <property type="match status" value="1"/>
</dbReference>
<dbReference type="EMBL" id="LDPR01000005">
    <property type="protein sequence ID" value="KLO37329.1"/>
    <property type="molecule type" value="Genomic_DNA"/>
</dbReference>
<evidence type="ECO:0000256" key="1">
    <source>
        <dbReference type="SAM" id="SignalP"/>
    </source>
</evidence>
<dbReference type="Gene3D" id="3.40.710.10">
    <property type="entry name" value="DD-peptidase/beta-lactamase superfamily"/>
    <property type="match status" value="1"/>
</dbReference>
<dbReference type="AlphaFoldDB" id="A0A0I9U5H7"/>
<dbReference type="Pfam" id="PF00144">
    <property type="entry name" value="Beta-lactamase"/>
    <property type="match status" value="1"/>
</dbReference>
<dbReference type="OrthoDB" id="3174977at2"/>
<keyword evidence="1" id="KW-0732">Signal</keyword>
<accession>A0A0I9U5H7</accession>
<keyword evidence="4" id="KW-1185">Reference proteome</keyword>
<proteinExistence type="predicted"/>
<feature type="chain" id="PRO_5039272837" evidence="1">
    <location>
        <begin position="19"/>
        <end position="375"/>
    </location>
</feature>
<dbReference type="SUPFAM" id="SSF56601">
    <property type="entry name" value="beta-lactamase/transpeptidase-like"/>
    <property type="match status" value="1"/>
</dbReference>
<dbReference type="InterPro" id="IPR012338">
    <property type="entry name" value="Beta-lactam/transpept-like"/>
</dbReference>
<name>A0A0I9U5H7_9MYCO</name>
<evidence type="ECO:0000313" key="3">
    <source>
        <dbReference type="EMBL" id="KLO37329.1"/>
    </source>
</evidence>
<evidence type="ECO:0000313" key="4">
    <source>
        <dbReference type="Proteomes" id="UP000036334"/>
    </source>
</evidence>